<feature type="domain" description="RNase H type-2" evidence="17">
    <location>
        <begin position="36"/>
        <end position="225"/>
    </location>
</feature>
<evidence type="ECO:0000256" key="4">
    <source>
        <dbReference type="ARBA" id="ARBA00004496"/>
    </source>
</evidence>
<dbReference type="CDD" id="cd07182">
    <property type="entry name" value="RNase_HII_bacteria_HII_like"/>
    <property type="match status" value="1"/>
</dbReference>
<dbReference type="InterPro" id="IPR022898">
    <property type="entry name" value="RNase_HII"/>
</dbReference>
<dbReference type="GO" id="GO:0004523">
    <property type="term" value="F:RNA-DNA hybrid ribonuclease activity"/>
    <property type="evidence" value="ECO:0007669"/>
    <property type="project" value="UniProtKB-EC"/>
</dbReference>
<evidence type="ECO:0000256" key="7">
    <source>
        <dbReference type="ARBA" id="ARBA00019179"/>
    </source>
</evidence>
<evidence type="ECO:0000256" key="3">
    <source>
        <dbReference type="ARBA" id="ARBA00004065"/>
    </source>
</evidence>
<dbReference type="HAMAP" id="MF_00052_B">
    <property type="entry name" value="RNase_HII_B"/>
    <property type="match status" value="1"/>
</dbReference>
<dbReference type="PANTHER" id="PTHR10954">
    <property type="entry name" value="RIBONUCLEASE H2 SUBUNIT A"/>
    <property type="match status" value="1"/>
</dbReference>
<keyword evidence="9 14" id="KW-0540">Nuclease</keyword>
<dbReference type="Gene3D" id="3.30.420.10">
    <property type="entry name" value="Ribonuclease H-like superfamily/Ribonuclease H"/>
    <property type="match status" value="1"/>
</dbReference>
<dbReference type="EMBL" id="JBHRUV010000100">
    <property type="protein sequence ID" value="MFC3267306.1"/>
    <property type="molecule type" value="Genomic_DNA"/>
</dbReference>
<accession>A0ABV7LHI1</accession>
<comment type="cofactor">
    <cofactor evidence="14 15">
        <name>Mn(2+)</name>
        <dbReference type="ChEBI" id="CHEBI:29035"/>
    </cofactor>
    <cofactor evidence="14 15">
        <name>Mg(2+)</name>
        <dbReference type="ChEBI" id="CHEBI:18420"/>
    </cofactor>
    <text evidence="14 15">Manganese or magnesium. Binds 1 divalent metal ion per monomer in the absence of substrate. May bind a second metal ion after substrate binding.</text>
</comment>
<comment type="similarity">
    <text evidence="5 14 16">Belongs to the RNase HII family.</text>
</comment>
<name>A0ABV7LHI1_9HYPH</name>
<dbReference type="RefSeq" id="WP_376830992.1">
    <property type="nucleotide sequence ID" value="NZ_JBHLWR010000006.1"/>
</dbReference>
<reference evidence="19" key="1">
    <citation type="journal article" date="2019" name="Int. J. Syst. Evol. Microbiol.">
        <title>The Global Catalogue of Microorganisms (GCM) 10K type strain sequencing project: providing services to taxonomists for standard genome sequencing and annotation.</title>
        <authorList>
            <consortium name="The Broad Institute Genomics Platform"/>
            <consortium name="The Broad Institute Genome Sequencing Center for Infectious Disease"/>
            <person name="Wu L."/>
            <person name="Ma J."/>
        </authorList>
    </citation>
    <scope>NUCLEOTIDE SEQUENCE [LARGE SCALE GENOMIC DNA]</scope>
    <source>
        <strain evidence="19">CCM 7941</strain>
    </source>
</reference>
<feature type="binding site" evidence="14 15">
    <location>
        <position position="134"/>
    </location>
    <ligand>
        <name>a divalent metal cation</name>
        <dbReference type="ChEBI" id="CHEBI:60240"/>
    </ligand>
</feature>
<keyword evidence="13 14" id="KW-0464">Manganese</keyword>
<dbReference type="InterPro" id="IPR012337">
    <property type="entry name" value="RNaseH-like_sf"/>
</dbReference>
<evidence type="ECO:0000313" key="19">
    <source>
        <dbReference type="Proteomes" id="UP001595536"/>
    </source>
</evidence>
<evidence type="ECO:0000256" key="13">
    <source>
        <dbReference type="ARBA" id="ARBA00023211"/>
    </source>
</evidence>
<keyword evidence="19" id="KW-1185">Reference proteome</keyword>
<comment type="subcellular location">
    <subcellularLocation>
        <location evidence="4 14">Cytoplasm</location>
    </subcellularLocation>
</comment>
<evidence type="ECO:0000256" key="8">
    <source>
        <dbReference type="ARBA" id="ARBA00022490"/>
    </source>
</evidence>
<comment type="function">
    <text evidence="3 14 16">Endonuclease that specifically degrades the RNA of RNA-DNA hybrids.</text>
</comment>
<keyword evidence="11 14" id="KW-0255">Endonuclease</keyword>
<feature type="binding site" evidence="14 15">
    <location>
        <position position="42"/>
    </location>
    <ligand>
        <name>a divalent metal cation</name>
        <dbReference type="ChEBI" id="CHEBI:60240"/>
    </ligand>
</feature>
<gene>
    <name evidence="14" type="primary">rnhB</name>
    <name evidence="18" type="ORF">ACFOEX_13240</name>
</gene>
<dbReference type="Pfam" id="PF01351">
    <property type="entry name" value="RNase_HII"/>
    <property type="match status" value="1"/>
</dbReference>
<dbReference type="PROSITE" id="PS51975">
    <property type="entry name" value="RNASE_H_2"/>
    <property type="match status" value="1"/>
</dbReference>
<evidence type="ECO:0000259" key="17">
    <source>
        <dbReference type="PROSITE" id="PS51975"/>
    </source>
</evidence>
<dbReference type="NCBIfam" id="NF000595">
    <property type="entry name" value="PRK00015.1-3"/>
    <property type="match status" value="1"/>
</dbReference>
<evidence type="ECO:0000256" key="15">
    <source>
        <dbReference type="PROSITE-ProRule" id="PRU01319"/>
    </source>
</evidence>
<dbReference type="Proteomes" id="UP001595536">
    <property type="component" value="Unassembled WGS sequence"/>
</dbReference>
<dbReference type="PANTHER" id="PTHR10954:SF18">
    <property type="entry name" value="RIBONUCLEASE HII"/>
    <property type="match status" value="1"/>
</dbReference>
<feature type="binding site" evidence="14 15">
    <location>
        <position position="43"/>
    </location>
    <ligand>
        <name>a divalent metal cation</name>
        <dbReference type="ChEBI" id="CHEBI:60240"/>
    </ligand>
</feature>
<dbReference type="InterPro" id="IPR024567">
    <property type="entry name" value="RNase_HII/HIII_dom"/>
</dbReference>
<organism evidence="18 19">
    <name type="scientific">Camelimonas abortus</name>
    <dbReference type="NCBI Taxonomy" id="1017184"/>
    <lineage>
        <taxon>Bacteria</taxon>
        <taxon>Pseudomonadati</taxon>
        <taxon>Pseudomonadota</taxon>
        <taxon>Alphaproteobacteria</taxon>
        <taxon>Hyphomicrobiales</taxon>
        <taxon>Chelatococcaceae</taxon>
        <taxon>Camelimonas</taxon>
    </lineage>
</organism>
<protein>
    <recommendedName>
        <fullName evidence="7 14">Ribonuclease HII</fullName>
        <shortName evidence="14">RNase HII</shortName>
        <ecNumber evidence="6 14">3.1.26.4</ecNumber>
    </recommendedName>
</protein>
<sequence length="234" mass="24620">MARKALPDSAAPALPLAGGGGLPFDRERRLLLRGVWPVAGVDEVGRGPLAGPVVAAAVILNPDDVPAGLNDSKQLTRAARERLYDDIMARALHVAAASAPAEEIDATDIRRASLAAMARAVAALGAPPAFVFVDGRDRPALPCETEAVIGGDALVASIAAASIVAKVTRDRMMALLERVCPGYGFGRHMGYASAAHRAAIERLGPSRWHRFSFAPLRQRPDCAAELARRRAARA</sequence>
<evidence type="ECO:0000256" key="14">
    <source>
        <dbReference type="HAMAP-Rule" id="MF_00052"/>
    </source>
</evidence>
<dbReference type="SUPFAM" id="SSF53098">
    <property type="entry name" value="Ribonuclease H-like"/>
    <property type="match status" value="1"/>
</dbReference>
<evidence type="ECO:0000256" key="9">
    <source>
        <dbReference type="ARBA" id="ARBA00022722"/>
    </source>
</evidence>
<evidence type="ECO:0000256" key="6">
    <source>
        <dbReference type="ARBA" id="ARBA00012180"/>
    </source>
</evidence>
<keyword evidence="12 14" id="KW-0378">Hydrolase</keyword>
<dbReference type="InterPro" id="IPR036397">
    <property type="entry name" value="RNaseH_sf"/>
</dbReference>
<keyword evidence="8 14" id="KW-0963">Cytoplasm</keyword>
<evidence type="ECO:0000256" key="11">
    <source>
        <dbReference type="ARBA" id="ARBA00022759"/>
    </source>
</evidence>
<comment type="caution">
    <text evidence="18">The sequence shown here is derived from an EMBL/GenBank/DDBJ whole genome shotgun (WGS) entry which is preliminary data.</text>
</comment>
<dbReference type="EC" id="3.1.26.4" evidence="6 14"/>
<evidence type="ECO:0000256" key="2">
    <source>
        <dbReference type="ARBA" id="ARBA00001946"/>
    </source>
</evidence>
<proteinExistence type="inferred from homology"/>
<comment type="catalytic activity">
    <reaction evidence="1 14 15 16">
        <text>Endonucleolytic cleavage to 5'-phosphomonoester.</text>
        <dbReference type="EC" id="3.1.26.4"/>
    </reaction>
</comment>
<comment type="cofactor">
    <cofactor evidence="2">
        <name>Mg(2+)</name>
        <dbReference type="ChEBI" id="CHEBI:18420"/>
    </cofactor>
</comment>
<evidence type="ECO:0000256" key="5">
    <source>
        <dbReference type="ARBA" id="ARBA00007383"/>
    </source>
</evidence>
<evidence type="ECO:0000256" key="1">
    <source>
        <dbReference type="ARBA" id="ARBA00000077"/>
    </source>
</evidence>
<evidence type="ECO:0000313" key="18">
    <source>
        <dbReference type="EMBL" id="MFC3267306.1"/>
    </source>
</evidence>
<dbReference type="InterPro" id="IPR001352">
    <property type="entry name" value="RNase_HII/HIII"/>
</dbReference>
<evidence type="ECO:0000256" key="12">
    <source>
        <dbReference type="ARBA" id="ARBA00022801"/>
    </source>
</evidence>
<evidence type="ECO:0000256" key="16">
    <source>
        <dbReference type="RuleBase" id="RU003515"/>
    </source>
</evidence>
<evidence type="ECO:0000256" key="10">
    <source>
        <dbReference type="ARBA" id="ARBA00022723"/>
    </source>
</evidence>
<keyword evidence="10 14" id="KW-0479">Metal-binding</keyword>